<sequence>MTATAPRLIAALPSEGRERLLLLGQEVQFPRGTRIFEEGRTAEKFWIVRSGSVTLDVHVPGRRAATVETLGPEELLGWSWLFPPYAWHLGATALSPVRALEFDARKVRELCDEDPVLGRELYFQVAGVVARRLHSARTRLLDLYGPQGSGPQS</sequence>
<dbReference type="CDD" id="cd00038">
    <property type="entry name" value="CAP_ED"/>
    <property type="match status" value="1"/>
</dbReference>
<dbReference type="SMART" id="SM00100">
    <property type="entry name" value="cNMP"/>
    <property type="match status" value="1"/>
</dbReference>
<dbReference type="GO" id="GO:0005829">
    <property type="term" value="C:cytosol"/>
    <property type="evidence" value="ECO:0007669"/>
    <property type="project" value="TreeGrafter"/>
</dbReference>
<evidence type="ECO:0000259" key="1">
    <source>
        <dbReference type="PROSITE" id="PS50042"/>
    </source>
</evidence>
<dbReference type="PROSITE" id="PS50042">
    <property type="entry name" value="CNMP_BINDING_3"/>
    <property type="match status" value="1"/>
</dbReference>
<accession>A0A1E7KN14</accession>
<dbReference type="InterPro" id="IPR018490">
    <property type="entry name" value="cNMP-bd_dom_sf"/>
</dbReference>
<dbReference type="SUPFAM" id="SSF51206">
    <property type="entry name" value="cAMP-binding domain-like"/>
    <property type="match status" value="1"/>
</dbReference>
<dbReference type="AlphaFoldDB" id="A0A1E7KN14"/>
<keyword evidence="3" id="KW-1185">Reference proteome</keyword>
<dbReference type="InterPro" id="IPR000595">
    <property type="entry name" value="cNMP-bd_dom"/>
</dbReference>
<dbReference type="InterPro" id="IPR050397">
    <property type="entry name" value="Env_Response_Regulators"/>
</dbReference>
<gene>
    <name evidence="2" type="ORF">AN218_31625</name>
</gene>
<protein>
    <recommendedName>
        <fullName evidence="1">Cyclic nucleotide-binding domain-containing protein</fullName>
    </recommendedName>
</protein>
<dbReference type="PANTHER" id="PTHR24567">
    <property type="entry name" value="CRP FAMILY TRANSCRIPTIONAL REGULATORY PROTEIN"/>
    <property type="match status" value="1"/>
</dbReference>
<dbReference type="PATRIC" id="fig|518642.10.peg.47"/>
<dbReference type="EMBL" id="LJGW01000682">
    <property type="protein sequence ID" value="OEV05300.1"/>
    <property type="molecule type" value="Genomic_DNA"/>
</dbReference>
<proteinExistence type="predicted"/>
<reference evidence="2 3" key="1">
    <citation type="journal article" date="2016" name="Front. Microbiol.">
        <title>Comparative Genomics Analysis of Streptomyces Species Reveals Their Adaptation to the Marine Environment and Their Diversity at the Genomic Level.</title>
        <authorList>
            <person name="Tian X."/>
            <person name="Zhang Z."/>
            <person name="Yang T."/>
            <person name="Chen M."/>
            <person name="Li J."/>
            <person name="Chen F."/>
            <person name="Yang J."/>
            <person name="Li W."/>
            <person name="Zhang B."/>
            <person name="Zhang Z."/>
            <person name="Wu J."/>
            <person name="Zhang C."/>
            <person name="Long L."/>
            <person name="Xiao J."/>
        </authorList>
    </citation>
    <scope>NUCLEOTIDE SEQUENCE [LARGE SCALE GENOMIC DNA]</scope>
    <source>
        <strain evidence="2 3">SCSIO 10429</strain>
    </source>
</reference>
<feature type="domain" description="Cyclic nucleotide-binding" evidence="1">
    <location>
        <begin position="8"/>
        <end position="110"/>
    </location>
</feature>
<comment type="caution">
    <text evidence="2">The sequence shown here is derived from an EMBL/GenBank/DDBJ whole genome shotgun (WGS) entry which is preliminary data.</text>
</comment>
<dbReference type="InterPro" id="IPR014710">
    <property type="entry name" value="RmlC-like_jellyroll"/>
</dbReference>
<evidence type="ECO:0000313" key="3">
    <source>
        <dbReference type="Proteomes" id="UP000176005"/>
    </source>
</evidence>
<dbReference type="Gene3D" id="2.60.120.10">
    <property type="entry name" value="Jelly Rolls"/>
    <property type="match status" value="1"/>
</dbReference>
<dbReference type="GO" id="GO:0003700">
    <property type="term" value="F:DNA-binding transcription factor activity"/>
    <property type="evidence" value="ECO:0007669"/>
    <property type="project" value="TreeGrafter"/>
</dbReference>
<dbReference type="Proteomes" id="UP000176005">
    <property type="component" value="Unassembled WGS sequence"/>
</dbReference>
<organism evidence="2 3">
    <name type="scientific">Streptomyces nanshensis</name>
    <dbReference type="NCBI Taxonomy" id="518642"/>
    <lineage>
        <taxon>Bacteria</taxon>
        <taxon>Bacillati</taxon>
        <taxon>Actinomycetota</taxon>
        <taxon>Actinomycetes</taxon>
        <taxon>Kitasatosporales</taxon>
        <taxon>Streptomycetaceae</taxon>
        <taxon>Streptomyces</taxon>
    </lineage>
</organism>
<dbReference type="PANTHER" id="PTHR24567:SF74">
    <property type="entry name" value="HTH-TYPE TRANSCRIPTIONAL REGULATOR ARCR"/>
    <property type="match status" value="1"/>
</dbReference>
<dbReference type="RefSeq" id="WP_070020467.1">
    <property type="nucleotide sequence ID" value="NZ_LJGW01000682.1"/>
</dbReference>
<dbReference type="Pfam" id="PF00027">
    <property type="entry name" value="cNMP_binding"/>
    <property type="match status" value="1"/>
</dbReference>
<evidence type="ECO:0000313" key="2">
    <source>
        <dbReference type="EMBL" id="OEV05300.1"/>
    </source>
</evidence>
<name>A0A1E7KN14_9ACTN</name>